<accession>A0AA41SM35</accession>
<feature type="compositionally biased region" description="Basic and acidic residues" evidence="1">
    <location>
        <begin position="201"/>
        <end position="212"/>
    </location>
</feature>
<feature type="compositionally biased region" description="Acidic residues" evidence="1">
    <location>
        <begin position="575"/>
        <end position="593"/>
    </location>
</feature>
<comment type="caution">
    <text evidence="2">The sequence shown here is derived from an EMBL/GenBank/DDBJ whole genome shotgun (WGS) entry which is preliminary data.</text>
</comment>
<feature type="region of interest" description="Disordered" evidence="1">
    <location>
        <begin position="559"/>
        <end position="601"/>
    </location>
</feature>
<feature type="compositionally biased region" description="Acidic residues" evidence="1">
    <location>
        <begin position="117"/>
        <end position="129"/>
    </location>
</feature>
<feature type="compositionally biased region" description="Basic residues" evidence="1">
    <location>
        <begin position="21"/>
        <end position="30"/>
    </location>
</feature>
<name>A0AA41SM35_PAPNU</name>
<feature type="region of interest" description="Disordered" evidence="1">
    <location>
        <begin position="735"/>
        <end position="792"/>
    </location>
</feature>
<sequence>MDSDDDYQSFLPTEENPSPVRQRKLKRLKKSASIPSQPIDENPSKKSNISSSETLDIIQPVNPTPSVLVDPEGFDQDEDSIKTLDTLDSVDPVPSALVPDGIDQGDSVKPLGITESVDPETETPDEMESVDPIQPVLESESIEQGSDSIEEFVVKESDLINELRAEMGMVKTEKRSEKKRRSSSEGVEEMKDKTKKKKKKDEKDVSEKEEIPKAPVPTKRQLEKERKIHLELLHAETQRLLRESRDAEFKPVPIVQKPISSILAKIRQRKLEVSKKASSLSIYYADSNDSLEVNKLDYSDKHAQSADRGEEKHPEEFQEKDAPLIYEKSNHLDAVNVDTLSEPASSSFQHESYVANTVLDEESKSACVNPQKDAQDVLLGSQPRHMEDGEDEESKSACPTPKKNTEEISLGSQPREEEDAPADSQLDSPIGEVLAPSLLTMQLRLDAAQPNETSSGEEESDKENVEPDPRKLDDLDSNLDTIGDPVKAFLDDEAEEEDDSDDDLAQFKDDEDEEEDELNEELKDLIAYGYEEKPVDNEKRDQLHQMWLQQQDAAETDNVLQRLRCGANQKGPSMLEEEEEEDEEEEDDEPGDDLVDHQSSKNIVRMISKKAKQMIPEMFTNKDDTFLSSDDEETDQKIVRQRLLEKAVEDSSLLPPAVDESSSEVFGLIRKLNVAPDTKKKAKPSSIFDAFITGGNSNSSSKFSFLGRASSNSLPASTKHVSSNVRSFIFGRDDSNSRSGISTSEVSLDMGELEKRAPRNASAKFSGSQTKSSTQSTVVTETSRTGSSSSSLLEVLRRSSSMQSDHHTRNINMVGQTQACFQFAAFKPGKIAALKPGKKPLKVEGKT</sequence>
<dbReference type="PANTHER" id="PTHR36005">
    <property type="entry name" value="DNA LIGASE-LIKE PROTEIN"/>
    <property type="match status" value="1"/>
</dbReference>
<proteinExistence type="predicted"/>
<feature type="compositionally biased region" description="Acidic residues" evidence="1">
    <location>
        <begin position="491"/>
        <end position="519"/>
    </location>
</feature>
<feature type="region of interest" description="Disordered" evidence="1">
    <location>
        <begin position="163"/>
        <end position="223"/>
    </location>
</feature>
<dbReference type="EMBL" id="JAJJMA010178424">
    <property type="protein sequence ID" value="MCL7037390.1"/>
    <property type="molecule type" value="Genomic_DNA"/>
</dbReference>
<feature type="compositionally biased region" description="Basic and acidic residues" evidence="1">
    <location>
        <begin position="163"/>
        <end position="176"/>
    </location>
</feature>
<dbReference type="PANTHER" id="PTHR36005:SF1">
    <property type="entry name" value="DNA LIGASE-LIKE PROTEIN"/>
    <property type="match status" value="1"/>
</dbReference>
<feature type="compositionally biased region" description="Low complexity" evidence="1">
    <location>
        <begin position="766"/>
        <end position="792"/>
    </location>
</feature>
<organism evidence="2 3">
    <name type="scientific">Papaver nudicaule</name>
    <name type="common">Iceland poppy</name>
    <dbReference type="NCBI Taxonomy" id="74823"/>
    <lineage>
        <taxon>Eukaryota</taxon>
        <taxon>Viridiplantae</taxon>
        <taxon>Streptophyta</taxon>
        <taxon>Embryophyta</taxon>
        <taxon>Tracheophyta</taxon>
        <taxon>Spermatophyta</taxon>
        <taxon>Magnoliopsida</taxon>
        <taxon>Ranunculales</taxon>
        <taxon>Papaveraceae</taxon>
        <taxon>Papaveroideae</taxon>
        <taxon>Papaver</taxon>
    </lineage>
</organism>
<feature type="compositionally biased region" description="Polar residues" evidence="1">
    <location>
        <begin position="45"/>
        <end position="54"/>
    </location>
</feature>
<feature type="region of interest" description="Disordered" evidence="1">
    <location>
        <begin position="362"/>
        <end position="525"/>
    </location>
</feature>
<protein>
    <submittedName>
        <fullName evidence="2">Uncharacterized protein</fullName>
    </submittedName>
</protein>
<feature type="compositionally biased region" description="Basic and acidic residues" evidence="1">
    <location>
        <begin position="462"/>
        <end position="474"/>
    </location>
</feature>
<gene>
    <name evidence="2" type="ORF">MKW94_012018</name>
</gene>
<dbReference type="AlphaFoldDB" id="A0AA41SM35"/>
<feature type="region of interest" description="Disordered" evidence="1">
    <location>
        <begin position="1"/>
        <end position="133"/>
    </location>
</feature>
<evidence type="ECO:0000313" key="2">
    <source>
        <dbReference type="EMBL" id="MCL7037390.1"/>
    </source>
</evidence>
<dbReference type="Proteomes" id="UP001177140">
    <property type="component" value="Unassembled WGS sequence"/>
</dbReference>
<evidence type="ECO:0000256" key="1">
    <source>
        <dbReference type="SAM" id="MobiDB-lite"/>
    </source>
</evidence>
<reference evidence="2" key="1">
    <citation type="submission" date="2022-03" db="EMBL/GenBank/DDBJ databases">
        <title>A functionally conserved STORR gene fusion in Papaver species that diverged 16.8 million years ago.</title>
        <authorList>
            <person name="Catania T."/>
        </authorList>
    </citation>
    <scope>NUCLEOTIDE SEQUENCE</scope>
    <source>
        <strain evidence="2">S-191538</strain>
    </source>
</reference>
<feature type="compositionally biased region" description="Polar residues" evidence="1">
    <location>
        <begin position="737"/>
        <end position="746"/>
    </location>
</feature>
<feature type="region of interest" description="Disordered" evidence="1">
    <location>
        <begin position="298"/>
        <end position="322"/>
    </location>
</feature>
<evidence type="ECO:0000313" key="3">
    <source>
        <dbReference type="Proteomes" id="UP001177140"/>
    </source>
</evidence>
<keyword evidence="3" id="KW-1185">Reference proteome</keyword>